<evidence type="ECO:0000313" key="1">
    <source>
        <dbReference type="EMBL" id="MBO1360189.1"/>
    </source>
</evidence>
<keyword evidence="2" id="KW-1185">Reference proteome</keyword>
<dbReference type="EMBL" id="JAFVMF010000010">
    <property type="protein sequence ID" value="MBO1360189.1"/>
    <property type="molecule type" value="Genomic_DNA"/>
</dbReference>
<protein>
    <recommendedName>
        <fullName evidence="3">DUF3135 domain-containing protein</fullName>
    </recommendedName>
</protein>
<sequence length="118" mass="13406">MRTTPDAGPRRLDATVRTQDVMAEPTRFPRVERYREEIAQSVFEPMSSETAAFCRHLIQDAVSAALREDENAQMQMAELRSMMIIMIEARVSFEIFNQTLERLIEDQARGAASPEGEG</sequence>
<gene>
    <name evidence="1" type="ORF">J2D73_10300</name>
</gene>
<reference evidence="1 2" key="1">
    <citation type="submission" date="2021-03" db="EMBL/GenBank/DDBJ databases">
        <title>The complete genome sequence of Acetobacter sacchari TBRC 11175.</title>
        <authorList>
            <person name="Charoenyingcharoen P."/>
            <person name="Yukphan P."/>
        </authorList>
    </citation>
    <scope>NUCLEOTIDE SEQUENCE [LARGE SCALE GENOMIC DNA]</scope>
    <source>
        <strain evidence="1 2">TBRC 11175</strain>
    </source>
</reference>
<accession>A0ABS3LWA8</accession>
<name>A0ABS3LWA8_9PROT</name>
<comment type="caution">
    <text evidence="1">The sequence shown here is derived from an EMBL/GenBank/DDBJ whole genome shotgun (WGS) entry which is preliminary data.</text>
</comment>
<organism evidence="1 2">
    <name type="scientific">Acetobacter sacchari</name>
    <dbReference type="NCBI Taxonomy" id="2661687"/>
    <lineage>
        <taxon>Bacteria</taxon>
        <taxon>Pseudomonadati</taxon>
        <taxon>Pseudomonadota</taxon>
        <taxon>Alphaproteobacteria</taxon>
        <taxon>Acetobacterales</taxon>
        <taxon>Acetobacteraceae</taxon>
        <taxon>Acetobacter</taxon>
    </lineage>
</organism>
<proteinExistence type="predicted"/>
<dbReference type="RefSeq" id="WP_207881482.1">
    <property type="nucleotide sequence ID" value="NZ_JAFVMF010000010.1"/>
</dbReference>
<evidence type="ECO:0000313" key="2">
    <source>
        <dbReference type="Proteomes" id="UP000664771"/>
    </source>
</evidence>
<dbReference type="Proteomes" id="UP000664771">
    <property type="component" value="Unassembled WGS sequence"/>
</dbReference>
<evidence type="ECO:0008006" key="3">
    <source>
        <dbReference type="Google" id="ProtNLM"/>
    </source>
</evidence>